<keyword evidence="2" id="KW-0396">Initiation factor</keyword>
<name>A0A0B0NHM5_GOSAR</name>
<gene>
    <name evidence="2" type="ORF">F383_04252</name>
</gene>
<dbReference type="AlphaFoldDB" id="A0A0B0NHM5"/>
<accession>A0A0B0NHM5</accession>
<evidence type="ECO:0000313" key="2">
    <source>
        <dbReference type="EMBL" id="KHG11279.1"/>
    </source>
</evidence>
<feature type="compositionally biased region" description="Polar residues" evidence="1">
    <location>
        <begin position="31"/>
        <end position="50"/>
    </location>
</feature>
<reference evidence="3" key="1">
    <citation type="submission" date="2014-09" db="EMBL/GenBank/DDBJ databases">
        <authorList>
            <person name="Mudge J."/>
            <person name="Ramaraj T."/>
            <person name="Lindquist I.E."/>
            <person name="Bharti A.K."/>
            <person name="Sundararajan A."/>
            <person name="Cameron C.T."/>
            <person name="Woodward J.E."/>
            <person name="May G.D."/>
            <person name="Brubaker C."/>
            <person name="Broadhvest J."/>
            <person name="Wilkins T.A."/>
        </authorList>
    </citation>
    <scope>NUCLEOTIDE SEQUENCE</scope>
    <source>
        <strain evidence="3">cv. AKA8401</strain>
    </source>
</reference>
<dbReference type="GO" id="GO:0003743">
    <property type="term" value="F:translation initiation factor activity"/>
    <property type="evidence" value="ECO:0007669"/>
    <property type="project" value="UniProtKB-KW"/>
</dbReference>
<evidence type="ECO:0000313" key="3">
    <source>
        <dbReference type="Proteomes" id="UP000032142"/>
    </source>
</evidence>
<dbReference type="EMBL" id="KN395543">
    <property type="protein sequence ID" value="KHG11279.1"/>
    <property type="molecule type" value="Genomic_DNA"/>
</dbReference>
<proteinExistence type="predicted"/>
<evidence type="ECO:0000256" key="1">
    <source>
        <dbReference type="SAM" id="MobiDB-lite"/>
    </source>
</evidence>
<feature type="region of interest" description="Disordered" evidence="1">
    <location>
        <begin position="29"/>
        <end position="50"/>
    </location>
</feature>
<sequence length="50" mass="5748">MFTVLNSPYIEPKKILVYPRPNYNVIPSRPVTPNNPLNPIAHLQSNTQYP</sequence>
<keyword evidence="2" id="KW-0648">Protein biosynthesis</keyword>
<protein>
    <submittedName>
        <fullName evidence="2">Translation initiation factor IF-2</fullName>
    </submittedName>
</protein>
<organism evidence="2 3">
    <name type="scientific">Gossypium arboreum</name>
    <name type="common">Tree cotton</name>
    <name type="synonym">Gossypium nanking</name>
    <dbReference type="NCBI Taxonomy" id="29729"/>
    <lineage>
        <taxon>Eukaryota</taxon>
        <taxon>Viridiplantae</taxon>
        <taxon>Streptophyta</taxon>
        <taxon>Embryophyta</taxon>
        <taxon>Tracheophyta</taxon>
        <taxon>Spermatophyta</taxon>
        <taxon>Magnoliopsida</taxon>
        <taxon>eudicotyledons</taxon>
        <taxon>Gunneridae</taxon>
        <taxon>Pentapetalae</taxon>
        <taxon>rosids</taxon>
        <taxon>malvids</taxon>
        <taxon>Malvales</taxon>
        <taxon>Malvaceae</taxon>
        <taxon>Malvoideae</taxon>
        <taxon>Gossypium</taxon>
    </lineage>
</organism>
<dbReference type="Proteomes" id="UP000032142">
    <property type="component" value="Unassembled WGS sequence"/>
</dbReference>
<keyword evidence="3" id="KW-1185">Reference proteome</keyword>